<dbReference type="GO" id="GO:0010468">
    <property type="term" value="P:regulation of gene expression"/>
    <property type="evidence" value="ECO:0007669"/>
    <property type="project" value="TreeGrafter"/>
</dbReference>
<keyword evidence="5" id="KW-0808">Transferase</keyword>
<dbReference type="GO" id="GO:0010389">
    <property type="term" value="P:regulation of G2/M transition of mitotic cell cycle"/>
    <property type="evidence" value="ECO:0007669"/>
    <property type="project" value="TreeGrafter"/>
</dbReference>
<reference evidence="18" key="2">
    <citation type="submission" date="2020-10" db="UniProtKB">
        <authorList>
            <consortium name="WormBaseParasite"/>
        </authorList>
    </citation>
    <scope>IDENTIFICATION</scope>
</reference>
<evidence type="ECO:0000313" key="17">
    <source>
        <dbReference type="Proteomes" id="UP000492821"/>
    </source>
</evidence>
<dbReference type="FunFam" id="3.30.200.20:FF:000927">
    <property type="entry name" value="Cyclin-dependent kinase 2"/>
    <property type="match status" value="1"/>
</dbReference>
<evidence type="ECO:0000256" key="14">
    <source>
        <dbReference type="RuleBase" id="RU000304"/>
    </source>
</evidence>
<dbReference type="GO" id="GO:0005524">
    <property type="term" value="F:ATP binding"/>
    <property type="evidence" value="ECO:0007669"/>
    <property type="project" value="UniProtKB-UniRule"/>
</dbReference>
<evidence type="ECO:0000256" key="13">
    <source>
        <dbReference type="PROSITE-ProRule" id="PRU10141"/>
    </source>
</evidence>
<evidence type="ECO:0000256" key="10">
    <source>
        <dbReference type="ARBA" id="ARBA00023306"/>
    </source>
</evidence>
<dbReference type="GO" id="GO:0000082">
    <property type="term" value="P:G1/S transition of mitotic cell cycle"/>
    <property type="evidence" value="ECO:0007669"/>
    <property type="project" value="TreeGrafter"/>
</dbReference>
<dbReference type="PROSITE" id="PS00107">
    <property type="entry name" value="PROTEIN_KINASE_ATP"/>
    <property type="match status" value="1"/>
</dbReference>
<name>A0A7E4ZQ35_PANRE</name>
<evidence type="ECO:0000256" key="5">
    <source>
        <dbReference type="ARBA" id="ARBA00022679"/>
    </source>
</evidence>
<feature type="binding site" evidence="13">
    <location>
        <position position="47"/>
    </location>
    <ligand>
        <name>ATP</name>
        <dbReference type="ChEBI" id="CHEBI:30616"/>
    </ligand>
</feature>
<protein>
    <recommendedName>
        <fullName evidence="2">cyclin-dependent kinase</fullName>
        <ecNumber evidence="2">2.7.11.22</ecNumber>
    </recommendedName>
</protein>
<dbReference type="GO" id="GO:0005634">
    <property type="term" value="C:nucleus"/>
    <property type="evidence" value="ECO:0007669"/>
    <property type="project" value="TreeGrafter"/>
</dbReference>
<dbReference type="WBParaSite" id="Pan_g10389.t2">
    <property type="protein sequence ID" value="Pan_g10389.t2"/>
    <property type="gene ID" value="Pan_g10389"/>
</dbReference>
<dbReference type="FunFam" id="1.10.510.10:FF:000706">
    <property type="entry name" value="Cyclin-dependent kinase 1"/>
    <property type="match status" value="1"/>
</dbReference>
<accession>A0A7E4ZQ35</accession>
<dbReference type="PANTHER" id="PTHR24056:SF254">
    <property type="entry name" value="CYCLIN-DEPENDENT KINASE 2"/>
    <property type="match status" value="1"/>
</dbReference>
<keyword evidence="4" id="KW-0132">Cell division</keyword>
<dbReference type="GO" id="GO:0051446">
    <property type="term" value="P:positive regulation of meiotic cell cycle"/>
    <property type="evidence" value="ECO:0007669"/>
    <property type="project" value="UniProtKB-ARBA"/>
</dbReference>
<sequence>MENMPHASTLNTLNLADFEQGSKIGEGTYGTVHSATIRGTNEKVALKQIKINADLEGVPSTCMREVTLLKELNHPNVVVLHDVIIQPTGSEKLYLVFEFIDQDLKMLLDKLRPNRLPMGYVKSFMQQLLNGLAYCHSHRVVHRDLKPQNLLVTNDGVIKLADFGLARAFSIPSRCYTHEVVTMWYRAPEVLLGTKMYSTGIDMWSLGCIFAECVKSDPLFDGDCEIDQLYKIFQLLGTPDDTTWPNVSKLPDYNMSFPKWPKKDLARVLVGMPEDGLAFIKEMFIYPPMYRITAKNALSHRFLRDVPRRLAPIPSLYKLKDGASSSTKRKSDGDPFGDDDSLAKRRN</sequence>
<dbReference type="Gene3D" id="1.10.510.10">
    <property type="entry name" value="Transferase(Phosphotransferase) domain 1"/>
    <property type="match status" value="1"/>
</dbReference>
<keyword evidence="10" id="KW-0131">Cell cycle</keyword>
<evidence type="ECO:0000256" key="11">
    <source>
        <dbReference type="ARBA" id="ARBA00047811"/>
    </source>
</evidence>
<evidence type="ECO:0000256" key="8">
    <source>
        <dbReference type="ARBA" id="ARBA00022777"/>
    </source>
</evidence>
<dbReference type="InterPro" id="IPR000719">
    <property type="entry name" value="Prot_kinase_dom"/>
</dbReference>
<comment type="catalytic activity">
    <reaction evidence="12">
        <text>L-seryl-[protein] + ATP = O-phospho-L-seryl-[protein] + ADP + H(+)</text>
        <dbReference type="Rhea" id="RHEA:17989"/>
        <dbReference type="Rhea" id="RHEA-COMP:9863"/>
        <dbReference type="Rhea" id="RHEA-COMP:11604"/>
        <dbReference type="ChEBI" id="CHEBI:15378"/>
        <dbReference type="ChEBI" id="CHEBI:29999"/>
        <dbReference type="ChEBI" id="CHEBI:30616"/>
        <dbReference type="ChEBI" id="CHEBI:83421"/>
        <dbReference type="ChEBI" id="CHEBI:456216"/>
        <dbReference type="EC" id="2.7.11.22"/>
    </reaction>
</comment>
<dbReference type="PANTHER" id="PTHR24056">
    <property type="entry name" value="CELL DIVISION PROTEIN KINASE"/>
    <property type="match status" value="1"/>
</dbReference>
<keyword evidence="6 13" id="KW-0547">Nucleotide-binding</keyword>
<comment type="catalytic activity">
    <reaction evidence="11">
        <text>L-threonyl-[protein] + ATP = O-phospho-L-threonyl-[protein] + ADP + H(+)</text>
        <dbReference type="Rhea" id="RHEA:46608"/>
        <dbReference type="Rhea" id="RHEA-COMP:11060"/>
        <dbReference type="Rhea" id="RHEA-COMP:11605"/>
        <dbReference type="ChEBI" id="CHEBI:15378"/>
        <dbReference type="ChEBI" id="CHEBI:30013"/>
        <dbReference type="ChEBI" id="CHEBI:30616"/>
        <dbReference type="ChEBI" id="CHEBI:61977"/>
        <dbReference type="ChEBI" id="CHEBI:456216"/>
        <dbReference type="EC" id="2.7.11.22"/>
    </reaction>
</comment>
<dbReference type="CDD" id="cd07829">
    <property type="entry name" value="STKc_CDK_like"/>
    <property type="match status" value="1"/>
</dbReference>
<evidence type="ECO:0000256" key="2">
    <source>
        <dbReference type="ARBA" id="ARBA00012425"/>
    </source>
</evidence>
<feature type="region of interest" description="Disordered" evidence="15">
    <location>
        <begin position="320"/>
        <end position="347"/>
    </location>
</feature>
<dbReference type="GO" id="GO:0005737">
    <property type="term" value="C:cytoplasm"/>
    <property type="evidence" value="ECO:0007669"/>
    <property type="project" value="TreeGrafter"/>
</dbReference>
<dbReference type="Proteomes" id="UP000492821">
    <property type="component" value="Unassembled WGS sequence"/>
</dbReference>
<dbReference type="PROSITE" id="PS50011">
    <property type="entry name" value="PROTEIN_KINASE_DOM"/>
    <property type="match status" value="1"/>
</dbReference>
<dbReference type="SMART" id="SM00220">
    <property type="entry name" value="S_TKc"/>
    <property type="match status" value="1"/>
</dbReference>
<feature type="domain" description="Protein kinase" evidence="16">
    <location>
        <begin position="18"/>
        <end position="303"/>
    </location>
</feature>
<dbReference type="SUPFAM" id="SSF56112">
    <property type="entry name" value="Protein kinase-like (PK-like)"/>
    <property type="match status" value="1"/>
</dbReference>
<dbReference type="InterPro" id="IPR017441">
    <property type="entry name" value="Protein_kinase_ATP_BS"/>
</dbReference>
<reference evidence="17" key="1">
    <citation type="journal article" date="2013" name="Genetics">
        <title>The draft genome and transcriptome of Panagrellus redivivus are shaped by the harsh demands of a free-living lifestyle.</title>
        <authorList>
            <person name="Srinivasan J."/>
            <person name="Dillman A.R."/>
            <person name="Macchietto M.G."/>
            <person name="Heikkinen L."/>
            <person name="Lakso M."/>
            <person name="Fracchia K.M."/>
            <person name="Antoshechkin I."/>
            <person name="Mortazavi A."/>
            <person name="Wong G."/>
            <person name="Sternberg P.W."/>
        </authorList>
    </citation>
    <scope>NUCLEOTIDE SEQUENCE [LARGE SCALE GENOMIC DNA]</scope>
    <source>
        <strain evidence="17">MT8872</strain>
    </source>
</reference>
<dbReference type="PROSITE" id="PS00108">
    <property type="entry name" value="PROTEIN_KINASE_ST"/>
    <property type="match status" value="1"/>
</dbReference>
<evidence type="ECO:0000256" key="7">
    <source>
        <dbReference type="ARBA" id="ARBA00022776"/>
    </source>
</evidence>
<dbReference type="InterPro" id="IPR008271">
    <property type="entry name" value="Ser/Thr_kinase_AS"/>
</dbReference>
<evidence type="ECO:0000256" key="15">
    <source>
        <dbReference type="SAM" id="MobiDB-lite"/>
    </source>
</evidence>
<dbReference type="EC" id="2.7.11.22" evidence="2"/>
<evidence type="ECO:0000256" key="1">
    <source>
        <dbReference type="ARBA" id="ARBA00006485"/>
    </source>
</evidence>
<comment type="similarity">
    <text evidence="1">Belongs to the protein kinase superfamily. CMGC Ser/Thr protein kinase family. CDC2/CDKX subfamily.</text>
</comment>
<dbReference type="AlphaFoldDB" id="A0A7E4ZQ35"/>
<dbReference type="GO" id="GO:0004693">
    <property type="term" value="F:cyclin-dependent protein serine/threonine kinase activity"/>
    <property type="evidence" value="ECO:0007669"/>
    <property type="project" value="UniProtKB-EC"/>
</dbReference>
<evidence type="ECO:0000313" key="18">
    <source>
        <dbReference type="WBParaSite" id="Pan_g10389.t2"/>
    </source>
</evidence>
<dbReference type="GO" id="GO:0030332">
    <property type="term" value="F:cyclin binding"/>
    <property type="evidence" value="ECO:0007669"/>
    <property type="project" value="TreeGrafter"/>
</dbReference>
<evidence type="ECO:0000259" key="16">
    <source>
        <dbReference type="PROSITE" id="PS50011"/>
    </source>
</evidence>
<dbReference type="GO" id="GO:0000307">
    <property type="term" value="C:cyclin-dependent protein kinase holoenzyme complex"/>
    <property type="evidence" value="ECO:0007669"/>
    <property type="project" value="TreeGrafter"/>
</dbReference>
<dbReference type="GO" id="GO:0007165">
    <property type="term" value="P:signal transduction"/>
    <property type="evidence" value="ECO:0007669"/>
    <property type="project" value="TreeGrafter"/>
</dbReference>
<evidence type="ECO:0000256" key="4">
    <source>
        <dbReference type="ARBA" id="ARBA00022618"/>
    </source>
</evidence>
<dbReference type="InterPro" id="IPR050108">
    <property type="entry name" value="CDK"/>
</dbReference>
<proteinExistence type="inferred from homology"/>
<evidence type="ECO:0000256" key="6">
    <source>
        <dbReference type="ARBA" id="ARBA00022741"/>
    </source>
</evidence>
<dbReference type="GO" id="GO:0051301">
    <property type="term" value="P:cell division"/>
    <property type="evidence" value="ECO:0007669"/>
    <property type="project" value="UniProtKB-KW"/>
</dbReference>
<dbReference type="Gene3D" id="3.30.200.20">
    <property type="entry name" value="Phosphorylase Kinase, domain 1"/>
    <property type="match status" value="1"/>
</dbReference>
<organism evidence="17 18">
    <name type="scientific">Panagrellus redivivus</name>
    <name type="common">Microworm</name>
    <dbReference type="NCBI Taxonomy" id="6233"/>
    <lineage>
        <taxon>Eukaryota</taxon>
        <taxon>Metazoa</taxon>
        <taxon>Ecdysozoa</taxon>
        <taxon>Nematoda</taxon>
        <taxon>Chromadorea</taxon>
        <taxon>Rhabditida</taxon>
        <taxon>Tylenchina</taxon>
        <taxon>Panagrolaimomorpha</taxon>
        <taxon>Panagrolaimoidea</taxon>
        <taxon>Panagrolaimidae</taxon>
        <taxon>Panagrellus</taxon>
    </lineage>
</organism>
<dbReference type="InterPro" id="IPR011009">
    <property type="entry name" value="Kinase-like_dom_sf"/>
</dbReference>
<keyword evidence="3 14" id="KW-0723">Serine/threonine-protein kinase</keyword>
<keyword evidence="7" id="KW-0498">Mitosis</keyword>
<keyword evidence="17" id="KW-1185">Reference proteome</keyword>
<evidence type="ECO:0000256" key="3">
    <source>
        <dbReference type="ARBA" id="ARBA00022527"/>
    </source>
</evidence>
<dbReference type="GO" id="GO:0090068">
    <property type="term" value="P:positive regulation of cell cycle process"/>
    <property type="evidence" value="ECO:0007669"/>
    <property type="project" value="UniProtKB-ARBA"/>
</dbReference>
<evidence type="ECO:0000256" key="9">
    <source>
        <dbReference type="ARBA" id="ARBA00022840"/>
    </source>
</evidence>
<dbReference type="Pfam" id="PF00069">
    <property type="entry name" value="Pkinase"/>
    <property type="match status" value="1"/>
</dbReference>
<evidence type="ECO:0000256" key="12">
    <source>
        <dbReference type="ARBA" id="ARBA00048367"/>
    </source>
</evidence>
<keyword evidence="8" id="KW-0418">Kinase</keyword>
<keyword evidence="9 13" id="KW-0067">ATP-binding</keyword>